<gene>
    <name evidence="1" type="ORF">AW08_02081</name>
</gene>
<dbReference type="AlphaFoldDB" id="A0A011MXF0"/>
<organism evidence="1 2">
    <name type="scientific">Candidatus Accumulibacter adjunctus</name>
    <dbReference type="NCBI Taxonomy" id="1454001"/>
    <lineage>
        <taxon>Bacteria</taxon>
        <taxon>Pseudomonadati</taxon>
        <taxon>Pseudomonadota</taxon>
        <taxon>Betaproteobacteria</taxon>
        <taxon>Candidatus Accumulibacter</taxon>
    </lineage>
</organism>
<evidence type="ECO:0000313" key="2">
    <source>
        <dbReference type="Proteomes" id="UP000020218"/>
    </source>
</evidence>
<reference evidence="1" key="1">
    <citation type="submission" date="2014-02" db="EMBL/GenBank/DDBJ databases">
        <title>Expanding our view of genomic diversity in Candidatus Accumulibacter clades.</title>
        <authorList>
            <person name="Skennerton C.T."/>
            <person name="Barr J.J."/>
            <person name="Slater F.R."/>
            <person name="Bond P.L."/>
            <person name="Tyson G.W."/>
        </authorList>
    </citation>
    <scope>NUCLEOTIDE SEQUENCE [LARGE SCALE GENOMIC DNA]</scope>
</reference>
<dbReference type="EMBL" id="JFAX01000011">
    <property type="protein sequence ID" value="EXI67246.1"/>
    <property type="molecule type" value="Genomic_DNA"/>
</dbReference>
<name>A0A011MXF0_9PROT</name>
<dbReference type="Proteomes" id="UP000020218">
    <property type="component" value="Unassembled WGS sequence"/>
</dbReference>
<keyword evidence="2" id="KW-1185">Reference proteome</keyword>
<dbReference type="STRING" id="1454001.AW08_02081"/>
<evidence type="ECO:0000313" key="1">
    <source>
        <dbReference type="EMBL" id="EXI67246.1"/>
    </source>
</evidence>
<protein>
    <submittedName>
        <fullName evidence="1">Uncharacterized protein</fullName>
    </submittedName>
</protein>
<accession>A0A011MXF0</accession>
<sequence length="99" mass="11288">MLRQPFLPHALARGPRIGLPGAGVRQFGAVLVEQARNLRHRRLVRLATRRAEAPGETLRQDAEQRIGEVERVHAHVEQAIDRFRRTVGVQRRQDQMAGQ</sequence>
<proteinExistence type="predicted"/>
<comment type="caution">
    <text evidence="1">The sequence shown here is derived from an EMBL/GenBank/DDBJ whole genome shotgun (WGS) entry which is preliminary data.</text>
</comment>